<dbReference type="GO" id="GO:0005886">
    <property type="term" value="C:plasma membrane"/>
    <property type="evidence" value="ECO:0007669"/>
    <property type="project" value="UniProtKB-SubCell"/>
</dbReference>
<feature type="transmembrane region" description="Helical" evidence="7">
    <location>
        <begin position="227"/>
        <end position="246"/>
    </location>
</feature>
<dbReference type="GO" id="GO:0015744">
    <property type="term" value="P:succinate transport"/>
    <property type="evidence" value="ECO:0007669"/>
    <property type="project" value="TreeGrafter"/>
</dbReference>
<dbReference type="Proteomes" id="UP000285456">
    <property type="component" value="Unassembled WGS sequence"/>
</dbReference>
<evidence type="ECO:0000256" key="3">
    <source>
        <dbReference type="ARBA" id="ARBA00022692"/>
    </source>
</evidence>
<feature type="transmembrane region" description="Helical" evidence="7">
    <location>
        <begin position="139"/>
        <end position="156"/>
    </location>
</feature>
<name>A0A417YPM7_9BACI</name>
<reference evidence="9 10" key="1">
    <citation type="journal article" date="2007" name="Int. J. Syst. Evol. Microbiol.">
        <title>Oceanobacillus profundus sp. nov., isolated from a deep-sea sediment core.</title>
        <authorList>
            <person name="Kim Y.G."/>
            <person name="Choi D.H."/>
            <person name="Hyun S."/>
            <person name="Cho B.C."/>
        </authorList>
    </citation>
    <scope>NUCLEOTIDE SEQUENCE [LARGE SCALE GENOMIC DNA]</scope>
    <source>
        <strain evidence="9 10">DSM 18246</strain>
    </source>
</reference>
<gene>
    <name evidence="9" type="ORF">D1B32_02390</name>
</gene>
<dbReference type="PANTHER" id="PTHR34390">
    <property type="entry name" value="UPF0442 PROTEIN YJJB-RELATED"/>
    <property type="match status" value="1"/>
</dbReference>
<keyword evidence="2" id="KW-1003">Cell membrane</keyword>
<evidence type="ECO:0000259" key="8">
    <source>
        <dbReference type="Pfam" id="PF06738"/>
    </source>
</evidence>
<proteinExistence type="inferred from homology"/>
<feature type="transmembrane region" description="Helical" evidence="7">
    <location>
        <begin position="168"/>
        <end position="188"/>
    </location>
</feature>
<accession>A0A417YPM7</accession>
<evidence type="ECO:0000256" key="4">
    <source>
        <dbReference type="ARBA" id="ARBA00022989"/>
    </source>
</evidence>
<keyword evidence="3 7" id="KW-0812">Transmembrane</keyword>
<evidence type="ECO:0000313" key="9">
    <source>
        <dbReference type="EMBL" id="RHW35647.1"/>
    </source>
</evidence>
<keyword evidence="4 7" id="KW-1133">Transmembrane helix</keyword>
<comment type="caution">
    <text evidence="9">The sequence shown here is derived from an EMBL/GenBank/DDBJ whole genome shotgun (WGS) entry which is preliminary data.</text>
</comment>
<dbReference type="InterPro" id="IPR010619">
    <property type="entry name" value="ThrE-like_N"/>
</dbReference>
<dbReference type="PANTHER" id="PTHR34390:SF2">
    <property type="entry name" value="SUCCINATE TRANSPORTER SUBUNIT YJJP-RELATED"/>
    <property type="match status" value="1"/>
</dbReference>
<feature type="domain" description="Threonine/serine exporter-like N-terminal" evidence="8">
    <location>
        <begin position="10"/>
        <end position="246"/>
    </location>
</feature>
<organism evidence="9 10">
    <name type="scientific">Oceanobacillus profundus</name>
    <dbReference type="NCBI Taxonomy" id="372463"/>
    <lineage>
        <taxon>Bacteria</taxon>
        <taxon>Bacillati</taxon>
        <taxon>Bacillota</taxon>
        <taxon>Bacilli</taxon>
        <taxon>Bacillales</taxon>
        <taxon>Bacillaceae</taxon>
        <taxon>Oceanobacillus</taxon>
    </lineage>
</organism>
<evidence type="ECO:0000256" key="6">
    <source>
        <dbReference type="ARBA" id="ARBA00034125"/>
    </source>
</evidence>
<protein>
    <submittedName>
        <fullName evidence="9">Threonine/serine exporter</fullName>
    </submittedName>
</protein>
<evidence type="ECO:0000256" key="7">
    <source>
        <dbReference type="SAM" id="Phobius"/>
    </source>
</evidence>
<dbReference type="EMBL" id="QWEH01000001">
    <property type="protein sequence ID" value="RHW35647.1"/>
    <property type="molecule type" value="Genomic_DNA"/>
</dbReference>
<dbReference type="AlphaFoldDB" id="A0A417YPM7"/>
<evidence type="ECO:0000313" key="10">
    <source>
        <dbReference type="Proteomes" id="UP000285456"/>
    </source>
</evidence>
<keyword evidence="5 7" id="KW-0472">Membrane</keyword>
<feature type="transmembrane region" description="Helical" evidence="7">
    <location>
        <begin position="114"/>
        <end position="133"/>
    </location>
</feature>
<evidence type="ECO:0000256" key="5">
    <source>
        <dbReference type="ARBA" id="ARBA00023136"/>
    </source>
</evidence>
<evidence type="ECO:0000256" key="2">
    <source>
        <dbReference type="ARBA" id="ARBA00022475"/>
    </source>
</evidence>
<comment type="subcellular location">
    <subcellularLocation>
        <location evidence="1">Cell membrane</location>
        <topology evidence="1">Multi-pass membrane protein</topology>
    </subcellularLocation>
</comment>
<keyword evidence="10" id="KW-1185">Reference proteome</keyword>
<dbReference type="Pfam" id="PF06738">
    <property type="entry name" value="ThrE"/>
    <property type="match status" value="1"/>
</dbReference>
<dbReference type="InterPro" id="IPR050539">
    <property type="entry name" value="ThrE_Dicarb/AminoAcid_Exp"/>
</dbReference>
<dbReference type="RefSeq" id="WP_118888605.1">
    <property type="nucleotide sequence ID" value="NZ_PHUT01000001.1"/>
</dbReference>
<comment type="similarity">
    <text evidence="6">Belongs to the ThrE exporter (TC 2.A.79) family.</text>
</comment>
<dbReference type="GO" id="GO:0022857">
    <property type="term" value="F:transmembrane transporter activity"/>
    <property type="evidence" value="ECO:0007669"/>
    <property type="project" value="InterPro"/>
</dbReference>
<dbReference type="OrthoDB" id="9813917at2"/>
<sequence>MFEQITIEKVCILAGKIMLVSGAETYRVEDTMDRISTAFGVKNPQSYATPTGISFSLDIAGTSNFLRVTNRSTDLHKIAEVNNISRKITAGELDIKEAYEQLEKIDQAKLTFPAWAQILAAALVSGCFAIMFGGTWNDFIPSSIAGAFGFAGMLGFERVIEIRFLAEFFGAFLIGLSALLFLYCGFGNALDKTIIGAVMPLVPGLHITNAIRDLMAGHLVSGLSKGVEALLTAFAIGAGVALIIAFV</sequence>
<evidence type="ECO:0000256" key="1">
    <source>
        <dbReference type="ARBA" id="ARBA00004651"/>
    </source>
</evidence>